<feature type="compositionally biased region" description="Pro residues" evidence="1">
    <location>
        <begin position="117"/>
        <end position="145"/>
    </location>
</feature>
<feature type="compositionally biased region" description="Low complexity" evidence="1">
    <location>
        <begin position="55"/>
        <end position="75"/>
    </location>
</feature>
<reference evidence="3" key="1">
    <citation type="submission" date="2022-05" db="EMBL/GenBank/DDBJ databases">
        <title>Brevundimonas albigilva TT17 genome sequence.</title>
        <authorList>
            <person name="Lee K."/>
            <person name="Son H."/>
        </authorList>
    </citation>
    <scope>NUCLEOTIDE SEQUENCE</scope>
    <source>
        <strain evidence="3">TT17</strain>
    </source>
</reference>
<evidence type="ECO:0000256" key="2">
    <source>
        <dbReference type="SAM" id="SignalP"/>
    </source>
</evidence>
<dbReference type="Proteomes" id="UP001055429">
    <property type="component" value="Chromosome"/>
</dbReference>
<protein>
    <submittedName>
        <fullName evidence="3">Uncharacterized protein</fullName>
    </submittedName>
</protein>
<feature type="chain" id="PRO_5047233351" evidence="2">
    <location>
        <begin position="22"/>
        <end position="279"/>
    </location>
</feature>
<organism evidence="3 4">
    <name type="scientific">Brevundimonas albigilva</name>
    <dbReference type="NCBI Taxonomy" id="1312364"/>
    <lineage>
        <taxon>Bacteria</taxon>
        <taxon>Pseudomonadati</taxon>
        <taxon>Pseudomonadota</taxon>
        <taxon>Alphaproteobacteria</taxon>
        <taxon>Caulobacterales</taxon>
        <taxon>Caulobacteraceae</taxon>
        <taxon>Brevundimonas</taxon>
    </lineage>
</organism>
<dbReference type="RefSeq" id="WP_250202395.1">
    <property type="nucleotide sequence ID" value="NZ_CP097649.1"/>
</dbReference>
<feature type="signal peptide" evidence="2">
    <location>
        <begin position="1"/>
        <end position="21"/>
    </location>
</feature>
<evidence type="ECO:0000313" key="3">
    <source>
        <dbReference type="EMBL" id="URI16377.1"/>
    </source>
</evidence>
<keyword evidence="2" id="KW-0732">Signal</keyword>
<feature type="compositionally biased region" description="Low complexity" evidence="1">
    <location>
        <begin position="146"/>
        <end position="165"/>
    </location>
</feature>
<sequence>MTVLVLAAVLLSGQAAPPARSATDLTRDLNSAPPGAMTTPAPVRPAEPEAEPEPETQAPAPARRSTPPRAATAPSVPAPERPGASLTRDLNSAPPAAIMAPPTAAPPTVAPSTRAPTPQPAPEPAPERAPAPAPARVPVAAPPPTAAASPAPATRPAPAADTPADPLAALPFRIDLPAGFTIEPSDAGPQAKVYAVKRDGRSFVMIYQGPASQFPIYDGQLIDAGGRASVVIEQDGRRRAVEHLFAKDLESRETHVWLSYLDGEDSLLAEQIAQSVEPR</sequence>
<feature type="region of interest" description="Disordered" evidence="1">
    <location>
        <begin position="13"/>
        <end position="165"/>
    </location>
</feature>
<evidence type="ECO:0000313" key="4">
    <source>
        <dbReference type="Proteomes" id="UP001055429"/>
    </source>
</evidence>
<feature type="compositionally biased region" description="Low complexity" evidence="1">
    <location>
        <begin position="93"/>
        <end position="102"/>
    </location>
</feature>
<evidence type="ECO:0000256" key="1">
    <source>
        <dbReference type="SAM" id="MobiDB-lite"/>
    </source>
</evidence>
<name>A0ABY4SN85_9CAUL</name>
<gene>
    <name evidence="3" type="ORF">M8231_05170</name>
</gene>
<proteinExistence type="predicted"/>
<accession>A0ABY4SN85</accession>
<dbReference type="EMBL" id="CP097649">
    <property type="protein sequence ID" value="URI16377.1"/>
    <property type="molecule type" value="Genomic_DNA"/>
</dbReference>
<keyword evidence="4" id="KW-1185">Reference proteome</keyword>